<proteinExistence type="predicted"/>
<dbReference type="EMBL" id="JH819096">
    <property type="protein sequence ID" value="EKC36609.1"/>
    <property type="molecule type" value="Genomic_DNA"/>
</dbReference>
<reference evidence="1" key="1">
    <citation type="journal article" date="2012" name="Nature">
        <title>The oyster genome reveals stress adaptation and complexity of shell formation.</title>
        <authorList>
            <person name="Zhang G."/>
            <person name="Fang X."/>
            <person name="Guo X."/>
            <person name="Li L."/>
            <person name="Luo R."/>
            <person name="Xu F."/>
            <person name="Yang P."/>
            <person name="Zhang L."/>
            <person name="Wang X."/>
            <person name="Qi H."/>
            <person name="Xiong Z."/>
            <person name="Que H."/>
            <person name="Xie Y."/>
            <person name="Holland P.W."/>
            <person name="Paps J."/>
            <person name="Zhu Y."/>
            <person name="Wu F."/>
            <person name="Chen Y."/>
            <person name="Wang J."/>
            <person name="Peng C."/>
            <person name="Meng J."/>
            <person name="Yang L."/>
            <person name="Liu J."/>
            <person name="Wen B."/>
            <person name="Zhang N."/>
            <person name="Huang Z."/>
            <person name="Zhu Q."/>
            <person name="Feng Y."/>
            <person name="Mount A."/>
            <person name="Hedgecock D."/>
            <person name="Xu Z."/>
            <person name="Liu Y."/>
            <person name="Domazet-Loso T."/>
            <person name="Du Y."/>
            <person name="Sun X."/>
            <person name="Zhang S."/>
            <person name="Liu B."/>
            <person name="Cheng P."/>
            <person name="Jiang X."/>
            <person name="Li J."/>
            <person name="Fan D."/>
            <person name="Wang W."/>
            <person name="Fu W."/>
            <person name="Wang T."/>
            <person name="Wang B."/>
            <person name="Zhang J."/>
            <person name="Peng Z."/>
            <person name="Li Y."/>
            <person name="Li N."/>
            <person name="Wang J."/>
            <person name="Chen M."/>
            <person name="He Y."/>
            <person name="Tan F."/>
            <person name="Song X."/>
            <person name="Zheng Q."/>
            <person name="Huang R."/>
            <person name="Yang H."/>
            <person name="Du X."/>
            <person name="Chen L."/>
            <person name="Yang M."/>
            <person name="Gaffney P.M."/>
            <person name="Wang S."/>
            <person name="Luo L."/>
            <person name="She Z."/>
            <person name="Ming Y."/>
            <person name="Huang W."/>
            <person name="Zhang S."/>
            <person name="Huang B."/>
            <person name="Zhang Y."/>
            <person name="Qu T."/>
            <person name="Ni P."/>
            <person name="Miao G."/>
            <person name="Wang J."/>
            <person name="Wang Q."/>
            <person name="Steinberg C.E."/>
            <person name="Wang H."/>
            <person name="Li N."/>
            <person name="Qian L."/>
            <person name="Zhang G."/>
            <person name="Li Y."/>
            <person name="Yang H."/>
            <person name="Liu X."/>
            <person name="Wang J."/>
            <person name="Yin Y."/>
            <person name="Wang J."/>
        </authorList>
    </citation>
    <scope>NUCLEOTIDE SEQUENCE [LARGE SCALE GENOMIC DNA]</scope>
    <source>
        <strain evidence="1">05x7-T-G4-1.051#20</strain>
    </source>
</reference>
<organism evidence="1">
    <name type="scientific">Magallana gigas</name>
    <name type="common">Pacific oyster</name>
    <name type="synonym">Crassostrea gigas</name>
    <dbReference type="NCBI Taxonomy" id="29159"/>
    <lineage>
        <taxon>Eukaryota</taxon>
        <taxon>Metazoa</taxon>
        <taxon>Spiralia</taxon>
        <taxon>Lophotrochozoa</taxon>
        <taxon>Mollusca</taxon>
        <taxon>Bivalvia</taxon>
        <taxon>Autobranchia</taxon>
        <taxon>Pteriomorphia</taxon>
        <taxon>Ostreida</taxon>
        <taxon>Ostreoidea</taxon>
        <taxon>Ostreidae</taxon>
        <taxon>Magallana</taxon>
    </lineage>
</organism>
<name>K1QZL7_MAGGI</name>
<sequence>MTFSLVNFFNDRKYLLNMNISHSYESSRNDTVLYVLFKDSLIPKDVCEWSMDYNIKGFSLFLWKVDRHLPTAKLSIPDEYLLQLMDETGLAGYTDNPMCNTSVGIYSTTAANGWTSGCGMIMNLPNLHADVKCVMLSTCNGEPEEFSLLGIYRVRYTIEDLFEDRSYLVSLEAMDCYETRPPQCDTGTTYTILNRAVFPKGLCTWNQSFVDPTCAKMVIKPNISGAVCHLQEDCTSVECCVGVEYLTRNVKIFLTIDPCTSELQVGQKERHWLAGVNKGINDSKLSLNTTLLVWGT</sequence>
<dbReference type="HOGENOM" id="CLU_940894_0_0_1"/>
<accession>K1QZL7</accession>
<evidence type="ECO:0000313" key="1">
    <source>
        <dbReference type="EMBL" id="EKC36609.1"/>
    </source>
</evidence>
<dbReference type="AlphaFoldDB" id="K1QZL7"/>
<protein>
    <submittedName>
        <fullName evidence="1">Uncharacterized protein</fullName>
    </submittedName>
</protein>
<gene>
    <name evidence="1" type="ORF">CGI_10013592</name>
</gene>
<dbReference type="InParanoid" id="K1QZL7"/>